<organism evidence="8 9">
    <name type="scientific">Mya arenaria</name>
    <name type="common">Soft-shell clam</name>
    <dbReference type="NCBI Taxonomy" id="6604"/>
    <lineage>
        <taxon>Eukaryota</taxon>
        <taxon>Metazoa</taxon>
        <taxon>Spiralia</taxon>
        <taxon>Lophotrochozoa</taxon>
        <taxon>Mollusca</taxon>
        <taxon>Bivalvia</taxon>
        <taxon>Autobranchia</taxon>
        <taxon>Heteroconchia</taxon>
        <taxon>Euheterodonta</taxon>
        <taxon>Imparidentia</taxon>
        <taxon>Neoheterodontei</taxon>
        <taxon>Myida</taxon>
        <taxon>Myoidea</taxon>
        <taxon>Myidae</taxon>
        <taxon>Mya</taxon>
    </lineage>
</organism>
<accession>A0ABY7G1K8</accession>
<sequence length="387" mass="43523">MFSQWLLKQNVCVRYTLQLCSKLINGEEFRDVKSCLVFGTTIRDVGIINNDWLASEEKDSSWIESDEPLAVVSPEEPTQPLHTSTPKKPIHTSKTGKGRPVGRLLKLKKTGKCNVYSHVGDDVFIAMYPRARSSGLEKKYRRRISTVRVGKGEVVNELCVTLHRFPTDDKLRKLWIKRVKAVSPNFVSSLKNDRLCSVHFTNGKYTKENPVPCVFIINNKEKIFKLSKVESSEPAYKCNDEDQEAENEEYDGPDCTLTTSSVSEYASIKFHDYAGQIEFPVQKTLNKDTQADNVGVSFSTQTEGTSSVSVTKCSVSTQTDFETPLCKCMSKTTSEVGVQVNKPDLTVEDIKSNEMCMFYTGLPNVETFHLLFDEMDDVGSHTNKCGN</sequence>
<evidence type="ECO:0000256" key="4">
    <source>
        <dbReference type="ARBA" id="ARBA00023125"/>
    </source>
</evidence>
<dbReference type="Proteomes" id="UP001164746">
    <property type="component" value="Chromosome 15"/>
</dbReference>
<evidence type="ECO:0000256" key="2">
    <source>
        <dbReference type="ARBA" id="ARBA00022771"/>
    </source>
</evidence>
<dbReference type="Pfam" id="PF05485">
    <property type="entry name" value="THAP"/>
    <property type="match status" value="1"/>
</dbReference>
<proteinExistence type="predicted"/>
<dbReference type="SUPFAM" id="SSF57716">
    <property type="entry name" value="Glucocorticoid receptor-like (DNA-binding domain)"/>
    <property type="match status" value="1"/>
</dbReference>
<evidence type="ECO:0000256" key="1">
    <source>
        <dbReference type="ARBA" id="ARBA00022723"/>
    </source>
</evidence>
<keyword evidence="2 5" id="KW-0863">Zinc-finger</keyword>
<protein>
    <recommendedName>
        <fullName evidence="7">THAP-type domain-containing protein</fullName>
    </recommendedName>
</protein>
<dbReference type="Gene3D" id="6.20.210.20">
    <property type="entry name" value="THAP domain"/>
    <property type="match status" value="1"/>
</dbReference>
<dbReference type="PROSITE" id="PS50950">
    <property type="entry name" value="ZF_THAP"/>
    <property type="match status" value="1"/>
</dbReference>
<evidence type="ECO:0000256" key="6">
    <source>
        <dbReference type="SAM" id="MobiDB-lite"/>
    </source>
</evidence>
<keyword evidence="3" id="KW-0862">Zinc</keyword>
<feature type="region of interest" description="Disordered" evidence="6">
    <location>
        <begin position="74"/>
        <end position="98"/>
    </location>
</feature>
<name>A0ABY7G1K8_MYAAR</name>
<reference evidence="8" key="1">
    <citation type="submission" date="2022-11" db="EMBL/GenBank/DDBJ databases">
        <title>Centuries of genome instability and evolution in soft-shell clam transmissible cancer (bioRxiv).</title>
        <authorList>
            <person name="Hart S.F.M."/>
            <person name="Yonemitsu M.A."/>
            <person name="Giersch R.M."/>
            <person name="Beal B.F."/>
            <person name="Arriagada G."/>
            <person name="Davis B.W."/>
            <person name="Ostrander E.A."/>
            <person name="Goff S.P."/>
            <person name="Metzger M.J."/>
        </authorList>
    </citation>
    <scope>NUCLEOTIDE SEQUENCE</scope>
    <source>
        <strain evidence="8">MELC-2E11</strain>
        <tissue evidence="8">Siphon/mantle</tissue>
    </source>
</reference>
<keyword evidence="1" id="KW-0479">Metal-binding</keyword>
<evidence type="ECO:0000256" key="3">
    <source>
        <dbReference type="ARBA" id="ARBA00022833"/>
    </source>
</evidence>
<feature type="domain" description="THAP-type" evidence="7">
    <location>
        <begin position="127"/>
        <end position="215"/>
    </location>
</feature>
<dbReference type="InterPro" id="IPR006612">
    <property type="entry name" value="THAP_Znf"/>
</dbReference>
<evidence type="ECO:0000313" key="8">
    <source>
        <dbReference type="EMBL" id="WAR28310.1"/>
    </source>
</evidence>
<keyword evidence="4 5" id="KW-0238">DNA-binding</keyword>
<evidence type="ECO:0000256" key="5">
    <source>
        <dbReference type="PROSITE-ProRule" id="PRU00309"/>
    </source>
</evidence>
<dbReference type="SMART" id="SM00692">
    <property type="entry name" value="DM3"/>
    <property type="match status" value="1"/>
</dbReference>
<keyword evidence="9" id="KW-1185">Reference proteome</keyword>
<gene>
    <name evidence="8" type="ORF">MAR_014014</name>
</gene>
<evidence type="ECO:0000259" key="7">
    <source>
        <dbReference type="PROSITE" id="PS50950"/>
    </source>
</evidence>
<feature type="compositionally biased region" description="Basic residues" evidence="6">
    <location>
        <begin position="88"/>
        <end position="97"/>
    </location>
</feature>
<dbReference type="InterPro" id="IPR038441">
    <property type="entry name" value="THAP_Znf_sf"/>
</dbReference>
<evidence type="ECO:0000313" key="9">
    <source>
        <dbReference type="Proteomes" id="UP001164746"/>
    </source>
</evidence>
<dbReference type="EMBL" id="CP111026">
    <property type="protein sequence ID" value="WAR28310.1"/>
    <property type="molecule type" value="Genomic_DNA"/>
</dbReference>